<dbReference type="EMBL" id="JADBJN010000002">
    <property type="protein sequence ID" value="KAG5675971.1"/>
    <property type="molecule type" value="Genomic_DNA"/>
</dbReference>
<dbReference type="AlphaFoldDB" id="A0A9J6C2D5"/>
<evidence type="ECO:0000313" key="2">
    <source>
        <dbReference type="Proteomes" id="UP001107558"/>
    </source>
</evidence>
<name>A0A9J6C2D5_POLVA</name>
<gene>
    <name evidence="1" type="ORF">PVAND_005827</name>
</gene>
<reference evidence="1" key="1">
    <citation type="submission" date="2021-03" db="EMBL/GenBank/DDBJ databases">
        <title>Chromosome level genome of the anhydrobiotic midge Polypedilum vanderplanki.</title>
        <authorList>
            <person name="Yoshida Y."/>
            <person name="Kikawada T."/>
            <person name="Gusev O."/>
        </authorList>
    </citation>
    <scope>NUCLEOTIDE SEQUENCE</scope>
    <source>
        <strain evidence="1">NIAS01</strain>
        <tissue evidence="1">Whole body or cell culture</tissue>
    </source>
</reference>
<keyword evidence="2" id="KW-1185">Reference proteome</keyword>
<sequence length="120" mass="13087">MKACMCTRGGKDINAQLQYENSIFPRFGRSNRSSEKLSAIAKSNFQKTKTTMIGKETEVGLTAAAAIVEQDKNKNSAAVKTTTITISNHLDGKNHSTNGVTETSNNNIQVQRSEVLHTDL</sequence>
<organism evidence="1 2">
    <name type="scientific">Polypedilum vanderplanki</name>
    <name type="common">Sleeping chironomid midge</name>
    <dbReference type="NCBI Taxonomy" id="319348"/>
    <lineage>
        <taxon>Eukaryota</taxon>
        <taxon>Metazoa</taxon>
        <taxon>Ecdysozoa</taxon>
        <taxon>Arthropoda</taxon>
        <taxon>Hexapoda</taxon>
        <taxon>Insecta</taxon>
        <taxon>Pterygota</taxon>
        <taxon>Neoptera</taxon>
        <taxon>Endopterygota</taxon>
        <taxon>Diptera</taxon>
        <taxon>Nematocera</taxon>
        <taxon>Chironomoidea</taxon>
        <taxon>Chironomidae</taxon>
        <taxon>Chironominae</taxon>
        <taxon>Polypedilum</taxon>
        <taxon>Polypedilum</taxon>
    </lineage>
</organism>
<proteinExistence type="predicted"/>
<comment type="caution">
    <text evidence="1">The sequence shown here is derived from an EMBL/GenBank/DDBJ whole genome shotgun (WGS) entry which is preliminary data.</text>
</comment>
<accession>A0A9J6C2D5</accession>
<evidence type="ECO:0000313" key="1">
    <source>
        <dbReference type="EMBL" id="KAG5675971.1"/>
    </source>
</evidence>
<dbReference type="Proteomes" id="UP001107558">
    <property type="component" value="Chromosome 2"/>
</dbReference>
<protein>
    <submittedName>
        <fullName evidence="1">Uncharacterized protein</fullName>
    </submittedName>
</protein>